<dbReference type="EMBL" id="CABFNS010000772">
    <property type="protein sequence ID" value="VUC27620.1"/>
    <property type="molecule type" value="Genomic_DNA"/>
</dbReference>
<keyword evidence="9" id="KW-1185">Reference proteome</keyword>
<gene>
    <name evidence="8" type="ORF">CLO192961_LOCUS215128</name>
</gene>
<dbReference type="Proteomes" id="UP000766486">
    <property type="component" value="Unassembled WGS sequence"/>
</dbReference>
<reference evidence="8 9" key="1">
    <citation type="submission" date="2019-06" db="EMBL/GenBank/DDBJ databases">
        <authorList>
            <person name="Broberg M."/>
        </authorList>
    </citation>
    <scope>NUCLEOTIDE SEQUENCE [LARGE SCALE GENOMIC DNA]</scope>
</reference>
<keyword evidence="5 6" id="KW-0472">Membrane</keyword>
<evidence type="ECO:0000259" key="7">
    <source>
        <dbReference type="Pfam" id="PF04884"/>
    </source>
</evidence>
<evidence type="ECO:0000313" key="9">
    <source>
        <dbReference type="Proteomes" id="UP000766486"/>
    </source>
</evidence>
<comment type="caution">
    <text evidence="8">The sequence shown here is derived from an EMBL/GenBank/DDBJ whole genome shotgun (WGS) entry which is preliminary data.</text>
</comment>
<organism evidence="8 9">
    <name type="scientific">Bionectria ochroleuca</name>
    <name type="common">Gliocladium roseum</name>
    <dbReference type="NCBI Taxonomy" id="29856"/>
    <lineage>
        <taxon>Eukaryota</taxon>
        <taxon>Fungi</taxon>
        <taxon>Dikarya</taxon>
        <taxon>Ascomycota</taxon>
        <taxon>Pezizomycotina</taxon>
        <taxon>Sordariomycetes</taxon>
        <taxon>Hypocreomycetidae</taxon>
        <taxon>Hypocreales</taxon>
        <taxon>Bionectriaceae</taxon>
        <taxon>Clonostachys</taxon>
    </lineage>
</organism>
<dbReference type="PANTHER" id="PTHR12770">
    <property type="entry name" value="RUS1 FAMILY PROTEIN C16ORF58"/>
    <property type="match status" value="1"/>
</dbReference>
<evidence type="ECO:0000256" key="1">
    <source>
        <dbReference type="ARBA" id="ARBA00004370"/>
    </source>
</evidence>
<evidence type="ECO:0000256" key="6">
    <source>
        <dbReference type="SAM" id="Phobius"/>
    </source>
</evidence>
<evidence type="ECO:0000313" key="8">
    <source>
        <dbReference type="EMBL" id="VUC27620.1"/>
    </source>
</evidence>
<keyword evidence="4 6" id="KW-1133">Transmembrane helix</keyword>
<evidence type="ECO:0000256" key="5">
    <source>
        <dbReference type="ARBA" id="ARBA00023136"/>
    </source>
</evidence>
<sequence>MDDKSGRDEQISPKEVGIVKASPEGLSDLLADGRPVEILECDKSGNVQQRWLHTTDGYVVSIQISPAGIKNDFFVQLIRGWRKTLSDCFLPVGFPHSVSDDYLAYQACDSIQAFFSTITSLLANRALLQGLGVGDANSSATYAMLLTILTDAMSRIATIVFANRWGLRIEPEAKRYRFLADVYNDTAFFLELYSPALGSWGKVLTLSVGEALRALCGVAAGASKAALSVHFAKHDNLAELNAKEASQETAMGLVGLLVGTLVVKMVEDSRSVMFLMIVLVIAHLIVNYIGVCSVHMTNLNRQRAVIFFSEYLKSGTVLSPKQVAKRESILFESTRIVNKRGQRVAKIDIAKDFQDAMDKRNCGAVSVLDGHKYSLFIGNQGNGLANIKIMLWDGSDPWYAVNAWFSAMKIAQVMEEGKGFTKEVEQLVKKRSTEDGDGGLTDLLDPEFKEKMKSVGWDLESQAFETKAPVRLRFQQAHRKDE</sequence>
<keyword evidence="3 6" id="KW-0812">Transmembrane</keyword>
<feature type="domain" description="Protein root UVB sensitive/RUS" evidence="7">
    <location>
        <begin position="80"/>
        <end position="314"/>
    </location>
</feature>
<evidence type="ECO:0000256" key="4">
    <source>
        <dbReference type="ARBA" id="ARBA00022989"/>
    </source>
</evidence>
<name>A0ABY6UAJ9_BIOOC</name>
<comment type="subcellular location">
    <subcellularLocation>
        <location evidence="1">Membrane</location>
    </subcellularLocation>
</comment>
<dbReference type="InterPro" id="IPR006968">
    <property type="entry name" value="RUS_fam"/>
</dbReference>
<dbReference type="Pfam" id="PF04884">
    <property type="entry name" value="UVB_sens_prot"/>
    <property type="match status" value="1"/>
</dbReference>
<accession>A0ABY6UAJ9</accession>
<evidence type="ECO:0000256" key="3">
    <source>
        <dbReference type="ARBA" id="ARBA00022692"/>
    </source>
</evidence>
<proteinExistence type="inferred from homology"/>
<protein>
    <recommendedName>
        <fullName evidence="7">Protein root UVB sensitive/RUS domain-containing protein</fullName>
    </recommendedName>
</protein>
<feature type="transmembrane region" description="Helical" evidence="6">
    <location>
        <begin position="272"/>
        <end position="294"/>
    </location>
</feature>
<comment type="similarity">
    <text evidence="2">Belongs to the RUS1 family.</text>
</comment>
<dbReference type="InterPro" id="IPR054549">
    <property type="entry name" value="UVB_sens_RUS_dom"/>
</dbReference>
<dbReference type="PANTHER" id="PTHR12770:SF31">
    <property type="entry name" value="RUS FAMILY MEMBER 1"/>
    <property type="match status" value="1"/>
</dbReference>
<evidence type="ECO:0000256" key="2">
    <source>
        <dbReference type="ARBA" id="ARBA00007558"/>
    </source>
</evidence>